<dbReference type="SMART" id="SM00320">
    <property type="entry name" value="WD40"/>
    <property type="match status" value="4"/>
</dbReference>
<dbReference type="PROSITE" id="PS50082">
    <property type="entry name" value="WD_REPEATS_2"/>
    <property type="match status" value="2"/>
</dbReference>
<dbReference type="InterPro" id="IPR045227">
    <property type="entry name" value="WDR18/Ipi3/RID3"/>
</dbReference>
<comment type="similarity">
    <text evidence="1">Belongs to the WD repeat IPI3/WDR18 family.</text>
</comment>
<keyword evidence="2 4" id="KW-0853">WD repeat</keyword>
<feature type="repeat" description="WD" evidence="4">
    <location>
        <begin position="283"/>
        <end position="324"/>
    </location>
</feature>
<dbReference type="InterPro" id="IPR015943">
    <property type="entry name" value="WD40/YVTN_repeat-like_dom_sf"/>
</dbReference>
<dbReference type="InterPro" id="IPR036322">
    <property type="entry name" value="WD40_repeat_dom_sf"/>
</dbReference>
<dbReference type="InterPro" id="IPR001680">
    <property type="entry name" value="WD40_rpt"/>
</dbReference>
<dbReference type="OrthoDB" id="245697at2759"/>
<comment type="caution">
    <text evidence="5">The sequence shown here is derived from an EMBL/GenBank/DDBJ whole genome shotgun (WGS) entry which is preliminary data.</text>
</comment>
<evidence type="ECO:0000256" key="3">
    <source>
        <dbReference type="ARBA" id="ARBA00022737"/>
    </source>
</evidence>
<dbReference type="GO" id="GO:0120330">
    <property type="term" value="C:rixosome complex"/>
    <property type="evidence" value="ECO:0007669"/>
    <property type="project" value="TreeGrafter"/>
</dbReference>
<feature type="repeat" description="WD" evidence="4">
    <location>
        <begin position="113"/>
        <end position="142"/>
    </location>
</feature>
<name>A0A9W7YA62_9FUNG</name>
<evidence type="ECO:0000256" key="4">
    <source>
        <dbReference type="PROSITE-ProRule" id="PRU00221"/>
    </source>
</evidence>
<dbReference type="AlphaFoldDB" id="A0A9W7YA62"/>
<dbReference type="PANTHER" id="PTHR18763:SF0">
    <property type="entry name" value="WD REPEAT-CONTAINING PROTEIN 18"/>
    <property type="match status" value="1"/>
</dbReference>
<keyword evidence="3" id="KW-0677">Repeat</keyword>
<dbReference type="GO" id="GO:0006364">
    <property type="term" value="P:rRNA processing"/>
    <property type="evidence" value="ECO:0007669"/>
    <property type="project" value="TreeGrafter"/>
</dbReference>
<reference evidence="5" key="1">
    <citation type="submission" date="2022-07" db="EMBL/GenBank/DDBJ databases">
        <title>Phylogenomic reconstructions and comparative analyses of Kickxellomycotina fungi.</title>
        <authorList>
            <person name="Reynolds N.K."/>
            <person name="Stajich J.E."/>
            <person name="Barry K."/>
            <person name="Grigoriev I.V."/>
            <person name="Crous P."/>
            <person name="Smith M.E."/>
        </authorList>
    </citation>
    <scope>NUCLEOTIDE SEQUENCE</scope>
    <source>
        <strain evidence="5">BCRC 34381</strain>
    </source>
</reference>
<dbReference type="Gene3D" id="2.130.10.10">
    <property type="entry name" value="YVTN repeat-like/Quinoprotein amine dehydrogenase"/>
    <property type="match status" value="2"/>
</dbReference>
<dbReference type="Proteomes" id="UP001143981">
    <property type="component" value="Unassembled WGS sequence"/>
</dbReference>
<protein>
    <submittedName>
        <fullName evidence="5">Pre-rRNA-processing protein ipi3</fullName>
    </submittedName>
</protein>
<accession>A0A9W7YA62</accession>
<evidence type="ECO:0000256" key="1">
    <source>
        <dbReference type="ARBA" id="ARBA00010143"/>
    </source>
</evidence>
<dbReference type="GO" id="GO:0005656">
    <property type="term" value="C:nuclear pre-replicative complex"/>
    <property type="evidence" value="ECO:0007669"/>
    <property type="project" value="TreeGrafter"/>
</dbReference>
<evidence type="ECO:0000313" key="6">
    <source>
        <dbReference type="Proteomes" id="UP001143981"/>
    </source>
</evidence>
<dbReference type="EMBL" id="JANBOI010000109">
    <property type="protein sequence ID" value="KAJ1733883.1"/>
    <property type="molecule type" value="Genomic_DNA"/>
</dbReference>
<evidence type="ECO:0000313" key="5">
    <source>
        <dbReference type="EMBL" id="KAJ1733883.1"/>
    </source>
</evidence>
<evidence type="ECO:0000256" key="2">
    <source>
        <dbReference type="ARBA" id="ARBA00022574"/>
    </source>
</evidence>
<organism evidence="5 6">
    <name type="scientific">Coemansia biformis</name>
    <dbReference type="NCBI Taxonomy" id="1286918"/>
    <lineage>
        <taxon>Eukaryota</taxon>
        <taxon>Fungi</taxon>
        <taxon>Fungi incertae sedis</taxon>
        <taxon>Zoopagomycota</taxon>
        <taxon>Kickxellomycotina</taxon>
        <taxon>Kickxellomycetes</taxon>
        <taxon>Kickxellales</taxon>
        <taxon>Kickxellaceae</taxon>
        <taxon>Coemansia</taxon>
    </lineage>
</organism>
<dbReference type="GO" id="GO:0006261">
    <property type="term" value="P:DNA-templated DNA replication"/>
    <property type="evidence" value="ECO:0007669"/>
    <property type="project" value="TreeGrafter"/>
</dbReference>
<gene>
    <name evidence="5" type="primary">IPI3</name>
    <name evidence="5" type="ORF">LPJ61_001346</name>
</gene>
<dbReference type="PANTHER" id="PTHR18763">
    <property type="entry name" value="WD-REPEAT PROTEIN 18"/>
    <property type="match status" value="1"/>
</dbReference>
<dbReference type="Pfam" id="PF00400">
    <property type="entry name" value="WD40"/>
    <property type="match status" value="3"/>
</dbReference>
<sequence length="485" mass="50896">MFVEIVSVGTKSGVQVYDLRRGTKLAQCLGVGVGGRQGFAIGDAWVAAVNEKKPVCHVYALNRGDTGAKLVFPFPEEVTCVHAVDGGRYLAAGARSGRIFVWAVASGRMVGSWDGHYGPVTALASCPGALVSGGEDAAVHVWLLSQALDQLATGDTAVAPIATVAEHTMPITALHISQAGLLAGRGRLYTASKDHTCKQWQVRVVRTGERLVGRAQLLATLLYPAAVSDIAVDQSETRAFAATAAGLFQTNLYAYGSASDAGRGLAALGGTSDSVVSECHAQYPSAEPRVAAVCLSLDGTLLVSASPEGVVRVWDTASRQCLRTISDKQLSSGVTQLSARLAPPQLGGPRVMASTGLRRPGATSGHAAAPKVASIGFAPLQRLAHESGAGETTAFEAPVKTTLRGAREDMAHFDTALGSDAPYGETAREDMRLLGGLRLADGSAKRQVAELHQQLERLQRHGARTRLLNDELYQGAITEWLGSRR</sequence>
<dbReference type="SUPFAM" id="SSF50978">
    <property type="entry name" value="WD40 repeat-like"/>
    <property type="match status" value="1"/>
</dbReference>
<proteinExistence type="inferred from homology"/>
<keyword evidence="6" id="KW-1185">Reference proteome</keyword>